<dbReference type="SUPFAM" id="SSF48008">
    <property type="entry name" value="GntR ligand-binding domain-like"/>
    <property type="match status" value="1"/>
</dbReference>
<evidence type="ECO:0000259" key="4">
    <source>
        <dbReference type="PROSITE" id="PS50949"/>
    </source>
</evidence>
<evidence type="ECO:0000256" key="3">
    <source>
        <dbReference type="ARBA" id="ARBA00023163"/>
    </source>
</evidence>
<reference evidence="5 6" key="1">
    <citation type="submission" date="2019-12" db="EMBL/GenBank/DDBJ databases">
        <authorList>
            <person name="Lee S.D."/>
        </authorList>
    </citation>
    <scope>NUCLEOTIDE SEQUENCE [LARGE SCALE GENOMIC DNA]</scope>
    <source>
        <strain evidence="5 6">SAP-6</strain>
    </source>
</reference>
<dbReference type="GO" id="GO:0003700">
    <property type="term" value="F:DNA-binding transcription factor activity"/>
    <property type="evidence" value="ECO:0007669"/>
    <property type="project" value="InterPro"/>
</dbReference>
<dbReference type="Gene3D" id="1.20.120.530">
    <property type="entry name" value="GntR ligand-binding domain-like"/>
    <property type="match status" value="1"/>
</dbReference>
<dbReference type="AlphaFoldDB" id="A0A845SP58"/>
<gene>
    <name evidence="5" type="ORF">GRH90_24315</name>
</gene>
<organism evidence="5 6">
    <name type="scientific">Acerihabitans arboris</name>
    <dbReference type="NCBI Taxonomy" id="2691583"/>
    <lineage>
        <taxon>Bacteria</taxon>
        <taxon>Pseudomonadati</taxon>
        <taxon>Pseudomonadota</taxon>
        <taxon>Gammaproteobacteria</taxon>
        <taxon>Enterobacterales</taxon>
        <taxon>Pectobacteriaceae</taxon>
        <taxon>Acerihabitans</taxon>
    </lineage>
</organism>
<dbReference type="SUPFAM" id="SSF46785">
    <property type="entry name" value="Winged helix' DNA-binding domain"/>
    <property type="match status" value="1"/>
</dbReference>
<proteinExistence type="predicted"/>
<keyword evidence="2" id="KW-0238">DNA-binding</keyword>
<keyword evidence="1" id="KW-0805">Transcription regulation</keyword>
<dbReference type="EMBL" id="WUBS01000023">
    <property type="protein sequence ID" value="NDL65859.1"/>
    <property type="molecule type" value="Genomic_DNA"/>
</dbReference>
<dbReference type="InterPro" id="IPR000524">
    <property type="entry name" value="Tscrpt_reg_HTH_GntR"/>
</dbReference>
<dbReference type="GO" id="GO:0003677">
    <property type="term" value="F:DNA binding"/>
    <property type="evidence" value="ECO:0007669"/>
    <property type="project" value="UniProtKB-KW"/>
</dbReference>
<protein>
    <submittedName>
        <fullName evidence="5">FCD domain-containing protein</fullName>
    </submittedName>
</protein>
<dbReference type="PANTHER" id="PTHR43537">
    <property type="entry name" value="TRANSCRIPTIONAL REGULATOR, GNTR FAMILY"/>
    <property type="match status" value="1"/>
</dbReference>
<keyword evidence="3" id="KW-0804">Transcription</keyword>
<dbReference type="InterPro" id="IPR011711">
    <property type="entry name" value="GntR_C"/>
</dbReference>
<dbReference type="SMART" id="SM00895">
    <property type="entry name" value="FCD"/>
    <property type="match status" value="1"/>
</dbReference>
<keyword evidence="6" id="KW-1185">Reference proteome</keyword>
<dbReference type="InterPro" id="IPR008920">
    <property type="entry name" value="TF_FadR/GntR_C"/>
</dbReference>
<dbReference type="Proteomes" id="UP000461443">
    <property type="component" value="Unassembled WGS sequence"/>
</dbReference>
<dbReference type="PANTHER" id="PTHR43537:SF6">
    <property type="entry name" value="HTH-TYPE TRANSCRIPTIONAL REPRESSOR RSPR"/>
    <property type="match status" value="1"/>
</dbReference>
<reference evidence="5 6" key="2">
    <citation type="submission" date="2020-02" db="EMBL/GenBank/DDBJ databases">
        <title>The new genus of Enterobacteriales.</title>
        <authorList>
            <person name="Kim I.S."/>
        </authorList>
    </citation>
    <scope>NUCLEOTIDE SEQUENCE [LARGE SCALE GENOMIC DNA]</scope>
    <source>
        <strain evidence="5 6">SAP-6</strain>
    </source>
</reference>
<dbReference type="Gene3D" id="1.10.10.10">
    <property type="entry name" value="Winged helix-like DNA-binding domain superfamily/Winged helix DNA-binding domain"/>
    <property type="match status" value="1"/>
</dbReference>
<evidence type="ECO:0000256" key="2">
    <source>
        <dbReference type="ARBA" id="ARBA00023125"/>
    </source>
</evidence>
<dbReference type="Pfam" id="PF07729">
    <property type="entry name" value="FCD"/>
    <property type="match status" value="1"/>
</dbReference>
<feature type="domain" description="HTH gntR-type" evidence="4">
    <location>
        <begin position="1"/>
        <end position="51"/>
    </location>
</feature>
<dbReference type="InterPro" id="IPR036390">
    <property type="entry name" value="WH_DNA-bd_sf"/>
</dbReference>
<dbReference type="Pfam" id="PF00392">
    <property type="entry name" value="GntR"/>
    <property type="match status" value="1"/>
</dbReference>
<dbReference type="InterPro" id="IPR036388">
    <property type="entry name" value="WH-like_DNA-bd_sf"/>
</dbReference>
<evidence type="ECO:0000313" key="6">
    <source>
        <dbReference type="Proteomes" id="UP000461443"/>
    </source>
</evidence>
<name>A0A845SP58_9GAMM</name>
<accession>A0A845SP58</accession>
<dbReference type="SMART" id="SM00345">
    <property type="entry name" value="HTH_GNTR"/>
    <property type="match status" value="1"/>
</dbReference>
<dbReference type="PROSITE" id="PS50949">
    <property type="entry name" value="HTH_GNTR"/>
    <property type="match status" value="1"/>
</dbReference>
<evidence type="ECO:0000313" key="5">
    <source>
        <dbReference type="EMBL" id="NDL65859.1"/>
    </source>
</evidence>
<evidence type="ECO:0000256" key="1">
    <source>
        <dbReference type="ARBA" id="ARBA00023015"/>
    </source>
</evidence>
<sequence length="208" mass="23855">MRLMPGTVILEKNICQYLGISRTPLREALLELASERLIMVKPGGGTFVTKILLSDVLQGQLIRDTMEMRLLRLAARTYTAQFESDFELALFKQRSAAKRKNAEEFFSLDNEFHQLICRCSGFPEAWRVIHNATGQLDRVRRFAFPLQENYDEVLKEHESIYNFIRMNDVENAAAVFQVQLDATFPTLEIISSNHPELIEGSASIDDIR</sequence>
<comment type="caution">
    <text evidence="5">The sequence shown here is derived from an EMBL/GenBank/DDBJ whole genome shotgun (WGS) entry which is preliminary data.</text>
</comment>